<dbReference type="InterPro" id="IPR007691">
    <property type="entry name" value="LpxD"/>
</dbReference>
<keyword evidence="2" id="KW-0441">Lipid A biosynthesis</keyword>
<evidence type="ECO:0000256" key="2">
    <source>
        <dbReference type="ARBA" id="ARBA00022556"/>
    </source>
</evidence>
<evidence type="ECO:0008006" key="8">
    <source>
        <dbReference type="Google" id="ProtNLM"/>
    </source>
</evidence>
<gene>
    <name evidence="6" type="ORF">PZA18_02385</name>
</gene>
<accession>A0ABT7DSE9</accession>
<dbReference type="Proteomes" id="UP001172778">
    <property type="component" value="Unassembled WGS sequence"/>
</dbReference>
<comment type="caution">
    <text evidence="6">The sequence shown here is derived from an EMBL/GenBank/DDBJ whole genome shotgun (WGS) entry which is preliminary data.</text>
</comment>
<reference evidence="6" key="1">
    <citation type="submission" date="2023-03" db="EMBL/GenBank/DDBJ databases">
        <title>Chitinimonas shenzhenensis gen. nov., sp. nov., a novel member of family Burkholderiaceae isolated from activated sludge collected in Shen Zhen, China.</title>
        <authorList>
            <person name="Wang X."/>
        </authorList>
    </citation>
    <scope>NUCLEOTIDE SEQUENCE</scope>
    <source>
        <strain evidence="6">DQS-5</strain>
    </source>
</reference>
<dbReference type="PANTHER" id="PTHR43378:SF2">
    <property type="entry name" value="UDP-3-O-ACYLGLUCOSAMINE N-ACYLTRANSFERASE 1, MITOCHONDRIAL-RELATED"/>
    <property type="match status" value="1"/>
</dbReference>
<dbReference type="Pfam" id="PF00132">
    <property type="entry name" value="Hexapep"/>
    <property type="match status" value="1"/>
</dbReference>
<evidence type="ECO:0000256" key="1">
    <source>
        <dbReference type="ARBA" id="ARBA00022516"/>
    </source>
</evidence>
<dbReference type="Gene3D" id="3.40.1390.10">
    <property type="entry name" value="MurE/MurF, N-terminal domain"/>
    <property type="match status" value="1"/>
</dbReference>
<keyword evidence="1" id="KW-0444">Lipid biosynthesis</keyword>
<keyword evidence="4" id="KW-0443">Lipid metabolism</keyword>
<dbReference type="Gene3D" id="2.160.10.10">
    <property type="entry name" value="Hexapeptide repeat proteins"/>
    <property type="match status" value="1"/>
</dbReference>
<dbReference type="EMBL" id="JARRAF010000002">
    <property type="protein sequence ID" value="MDK2122894.1"/>
    <property type="molecule type" value="Genomic_DNA"/>
</dbReference>
<dbReference type="RefSeq" id="WP_284099181.1">
    <property type="nucleotide sequence ID" value="NZ_JARRAF010000002.1"/>
</dbReference>
<dbReference type="InterPro" id="IPR011004">
    <property type="entry name" value="Trimer_LpxA-like_sf"/>
</dbReference>
<protein>
    <recommendedName>
        <fullName evidence="8">UDP-3-O-(3-hydroxymyristoyl)glucosamine N-acyltransferase</fullName>
    </recommendedName>
</protein>
<dbReference type="SUPFAM" id="SSF51161">
    <property type="entry name" value="Trimeric LpxA-like enzymes"/>
    <property type="match status" value="1"/>
</dbReference>
<proteinExistence type="predicted"/>
<keyword evidence="7" id="KW-1185">Reference proteome</keyword>
<keyword evidence="5" id="KW-0012">Acyltransferase</keyword>
<evidence type="ECO:0000313" key="6">
    <source>
        <dbReference type="EMBL" id="MDK2122894.1"/>
    </source>
</evidence>
<keyword evidence="3" id="KW-0808">Transferase</keyword>
<organism evidence="6 7">
    <name type="scientific">Parachitinimonas caeni</name>
    <dbReference type="NCBI Taxonomy" id="3031301"/>
    <lineage>
        <taxon>Bacteria</taxon>
        <taxon>Pseudomonadati</taxon>
        <taxon>Pseudomonadota</taxon>
        <taxon>Betaproteobacteria</taxon>
        <taxon>Neisseriales</taxon>
        <taxon>Chitinibacteraceae</taxon>
        <taxon>Parachitinimonas</taxon>
    </lineage>
</organism>
<evidence type="ECO:0000256" key="4">
    <source>
        <dbReference type="ARBA" id="ARBA00023098"/>
    </source>
</evidence>
<sequence>MPASHLPPFTASQVIALLGDAVHAVHGRTDATFLRAERLDVAGPDAITFCKLAGPAGQARVIASSAAVILCGQLEVGANPLAATATVIETRDPRKAFVKIVSALFSPPRRQGIHPTAVIDPEAVIDPTAYIGPHAVIGRCTVGAGTEIHANVTLYDNTQVGNNVTIHAGTAIGADGFGYERTADGHMEKFIHLGGVIIEDDVEIGSNTSVDKGTLGNTLIRRGAKIDNQVHIAHNCDIGEDAVVIAQSMIGGSVRIGDRAWIAPSVVIMNGISIGTDAMCGLGAIVTKTVMDKETVIGNPARPLAEAKALMTAQKKLLQE</sequence>
<evidence type="ECO:0000313" key="7">
    <source>
        <dbReference type="Proteomes" id="UP001172778"/>
    </source>
</evidence>
<evidence type="ECO:0000256" key="3">
    <source>
        <dbReference type="ARBA" id="ARBA00022679"/>
    </source>
</evidence>
<name>A0ABT7DSE9_9NEIS</name>
<dbReference type="InterPro" id="IPR001451">
    <property type="entry name" value="Hexapep"/>
</dbReference>
<dbReference type="CDD" id="cd03352">
    <property type="entry name" value="LbH_LpxD"/>
    <property type="match status" value="1"/>
</dbReference>
<evidence type="ECO:0000256" key="5">
    <source>
        <dbReference type="ARBA" id="ARBA00023315"/>
    </source>
</evidence>
<dbReference type="PANTHER" id="PTHR43378">
    <property type="entry name" value="UDP-3-O-ACYLGLUCOSAMINE N-ACYLTRANSFERASE"/>
    <property type="match status" value="1"/>
</dbReference>